<feature type="domain" description="Carrier" evidence="1">
    <location>
        <begin position="10"/>
        <end position="93"/>
    </location>
</feature>
<evidence type="ECO:0000313" key="2">
    <source>
        <dbReference type="EMBL" id="QBG36997.1"/>
    </source>
</evidence>
<name>A0A4P6PBI2_9GAMM</name>
<dbReference type="AlphaFoldDB" id="A0A4P6PBI2"/>
<accession>A0A4P6PBI2</accession>
<dbReference type="RefSeq" id="WP_130603666.1">
    <property type="nucleotide sequence ID" value="NZ_CP034759.1"/>
</dbReference>
<dbReference type="Gene3D" id="1.10.1200.10">
    <property type="entry name" value="ACP-like"/>
    <property type="match status" value="1"/>
</dbReference>
<evidence type="ECO:0000259" key="1">
    <source>
        <dbReference type="PROSITE" id="PS50075"/>
    </source>
</evidence>
<evidence type="ECO:0000313" key="3">
    <source>
        <dbReference type="Proteomes" id="UP000290244"/>
    </source>
</evidence>
<sequence length="94" mass="10580">MDINSLSKAQLTLLIKQLIVEECDKEDDFEPEDILDEEPLFGRKSRIALDSLDALQLSLVLKKQFAISIEGSKESRKHLQSVDTIAQLILAKQA</sequence>
<dbReference type="KEGG" id="lsd:EMK97_15340"/>
<proteinExistence type="predicted"/>
<dbReference type="Proteomes" id="UP000290244">
    <property type="component" value="Chromosome"/>
</dbReference>
<dbReference type="EMBL" id="CP034759">
    <property type="protein sequence ID" value="QBG36997.1"/>
    <property type="molecule type" value="Genomic_DNA"/>
</dbReference>
<organism evidence="2 3">
    <name type="scientific">Litorilituus sediminis</name>
    <dbReference type="NCBI Taxonomy" id="718192"/>
    <lineage>
        <taxon>Bacteria</taxon>
        <taxon>Pseudomonadati</taxon>
        <taxon>Pseudomonadota</taxon>
        <taxon>Gammaproteobacteria</taxon>
        <taxon>Alteromonadales</taxon>
        <taxon>Colwelliaceae</taxon>
        <taxon>Litorilituus</taxon>
    </lineage>
</organism>
<keyword evidence="3" id="KW-1185">Reference proteome</keyword>
<dbReference type="OrthoDB" id="5432342at2"/>
<dbReference type="PROSITE" id="PS50075">
    <property type="entry name" value="CARRIER"/>
    <property type="match status" value="1"/>
</dbReference>
<dbReference type="SUPFAM" id="SSF47336">
    <property type="entry name" value="ACP-like"/>
    <property type="match status" value="1"/>
</dbReference>
<dbReference type="InterPro" id="IPR009081">
    <property type="entry name" value="PP-bd_ACP"/>
</dbReference>
<dbReference type="InterPro" id="IPR036736">
    <property type="entry name" value="ACP-like_sf"/>
</dbReference>
<gene>
    <name evidence="2" type="ORF">EMK97_15340</name>
</gene>
<protein>
    <submittedName>
        <fullName evidence="2">Acyl carrier protein</fullName>
    </submittedName>
</protein>
<reference evidence="2 3" key="1">
    <citation type="submission" date="2018-12" db="EMBL/GenBank/DDBJ databases">
        <title>Complete genome of Litorilituus sediminis.</title>
        <authorList>
            <person name="Liu A."/>
            <person name="Rong J."/>
        </authorList>
    </citation>
    <scope>NUCLEOTIDE SEQUENCE [LARGE SCALE GENOMIC DNA]</scope>
    <source>
        <strain evidence="2 3">JCM 17549</strain>
    </source>
</reference>